<dbReference type="EMBL" id="VJNE01000024">
    <property type="protein sequence ID" value="MZG28869.1"/>
    <property type="molecule type" value="Genomic_DNA"/>
</dbReference>
<reference evidence="1 2" key="1">
    <citation type="submission" date="2019-07" db="EMBL/GenBank/DDBJ databases">
        <title>Draft genome sequence of Adlercreutzia equolifaciens IPLA 37004, a human intestinal strain that does not produces equol from daidzein.</title>
        <authorList>
            <person name="Vazquez L."/>
            <person name="Florez A.B."/>
            <person name="Mayo B."/>
        </authorList>
    </citation>
    <scope>NUCLEOTIDE SEQUENCE [LARGE SCALE GENOMIC DNA]</scope>
    <source>
        <strain evidence="1 2">IPLA 37004</strain>
    </source>
</reference>
<accession>A0A6L8Q6E3</accession>
<proteinExistence type="predicted"/>
<evidence type="ECO:0000313" key="1">
    <source>
        <dbReference type="EMBL" id="MZG28869.1"/>
    </source>
</evidence>
<dbReference type="GO" id="GO:0003676">
    <property type="term" value="F:nucleic acid binding"/>
    <property type="evidence" value="ECO:0007669"/>
    <property type="project" value="InterPro"/>
</dbReference>
<dbReference type="RefSeq" id="WP_161128302.1">
    <property type="nucleotide sequence ID" value="NZ_VJNE01000024.1"/>
</dbReference>
<protein>
    <submittedName>
        <fullName evidence="1">Uncharacterized protein</fullName>
    </submittedName>
</protein>
<gene>
    <name evidence="1" type="ORF">FM068_09810</name>
</gene>
<dbReference type="Gene3D" id="3.30.420.10">
    <property type="entry name" value="Ribonuclease H-like superfamily/Ribonuclease H"/>
    <property type="match status" value="1"/>
</dbReference>
<evidence type="ECO:0000313" key="2">
    <source>
        <dbReference type="Proteomes" id="UP000472380"/>
    </source>
</evidence>
<organism evidence="1 2">
    <name type="scientific">Adlercreutzia equolifaciens</name>
    <dbReference type="NCBI Taxonomy" id="446660"/>
    <lineage>
        <taxon>Bacteria</taxon>
        <taxon>Bacillati</taxon>
        <taxon>Actinomycetota</taxon>
        <taxon>Coriobacteriia</taxon>
        <taxon>Eggerthellales</taxon>
        <taxon>Eggerthellaceae</taxon>
        <taxon>Adlercreutzia</taxon>
    </lineage>
</organism>
<dbReference type="Proteomes" id="UP000472380">
    <property type="component" value="Unassembled WGS sequence"/>
</dbReference>
<sequence length="162" mass="17911">MNIVAVDPGTSNTGIVYMNERRIICAKTLHYKSTVKADQYALRDRADNIARQLSAWVADKPHEVIVMEGFLGYSGKGGGYVFQTPYLCGYLHAALRGEKIAIQTSRQVLNPKSRGNTADLRTLMERGANPYPGCEHCTNDHLRAAACHGAYYLAHHLRPAHA</sequence>
<dbReference type="InterPro" id="IPR036397">
    <property type="entry name" value="RNaseH_sf"/>
</dbReference>
<comment type="caution">
    <text evidence="1">The sequence shown here is derived from an EMBL/GenBank/DDBJ whole genome shotgun (WGS) entry which is preliminary data.</text>
</comment>
<dbReference type="AlphaFoldDB" id="A0A6L8Q6E3"/>
<name>A0A6L8Q6E3_9ACTN</name>